<accession>A0AAJ7EEN3</accession>
<proteinExistence type="predicted"/>
<organism evidence="2">
    <name type="scientific">Papilio xuthus</name>
    <name type="common">Asian swallowtail butterfly</name>
    <dbReference type="NCBI Taxonomy" id="66420"/>
    <lineage>
        <taxon>Eukaryota</taxon>
        <taxon>Metazoa</taxon>
        <taxon>Ecdysozoa</taxon>
        <taxon>Arthropoda</taxon>
        <taxon>Hexapoda</taxon>
        <taxon>Insecta</taxon>
        <taxon>Pterygota</taxon>
        <taxon>Neoptera</taxon>
        <taxon>Endopterygota</taxon>
        <taxon>Lepidoptera</taxon>
        <taxon>Glossata</taxon>
        <taxon>Ditrysia</taxon>
        <taxon>Papilionoidea</taxon>
        <taxon>Papilionidae</taxon>
        <taxon>Papilioninae</taxon>
        <taxon>Papilio</taxon>
    </lineage>
</organism>
<evidence type="ECO:0000256" key="1">
    <source>
        <dbReference type="SAM" id="MobiDB-lite"/>
    </source>
</evidence>
<dbReference type="RefSeq" id="XP_013174350.1">
    <property type="nucleotide sequence ID" value="XM_013318896.1"/>
</dbReference>
<sequence>MCTMSDRAGEWDRRKTYLTRCLFEDLPLLSPISERREPDQSDTDYPYSVLPELIIEKEKNRHDEPEEFYKELEKRMLRLYRKLFLCQHEDSSVLSITSASSCDVTELIEDEISEDLNNVVINNIALDANDFVPDDESIKMSAGADKQVIYSCPQDRLLHSDDECSEGPRHEVITTEALIHVGEGSQRKRNSVSEITEMMVAQSPIIGCKHVQQINEDWDEQISDRRLSTQDATFVSPASPILVSKGYVLDENIARLVARQATTQKYSKSTSHEFEVYDFSPIEVMRQVNEDNSKGSIPEVRNSRRSSMEPELVRNLNEKEASPIKMTQPLIEEEMASDAVCFDQESRISNGINTLRDVTNISSPVLDKNSRKRLRSDNCNASQELPTKRTKYTDIGLQTTIEESFSNVTQPCCEQPQTNYFYGTPMILNICRCKDHICEL</sequence>
<dbReference type="GeneID" id="106122802"/>
<evidence type="ECO:0000313" key="2">
    <source>
        <dbReference type="RefSeq" id="XP_013174350.1"/>
    </source>
</evidence>
<name>A0AAJ7EEN3_PAPXU</name>
<feature type="region of interest" description="Disordered" evidence="1">
    <location>
        <begin position="291"/>
        <end position="311"/>
    </location>
</feature>
<dbReference type="AlphaFoldDB" id="A0AAJ7EEN3"/>
<dbReference type="KEGG" id="pxu:106122802"/>
<reference evidence="2" key="1">
    <citation type="submission" date="2025-08" db="UniProtKB">
        <authorList>
            <consortium name="RefSeq"/>
        </authorList>
    </citation>
    <scope>IDENTIFICATION</scope>
</reference>
<protein>
    <submittedName>
        <fullName evidence="2">Uncharacterized protein LOC106122802</fullName>
    </submittedName>
</protein>
<gene>
    <name evidence="2" type="primary">LOC106122802</name>
</gene>
<dbReference type="Proteomes" id="UP000694872">
    <property type="component" value="Unplaced"/>
</dbReference>